<organism evidence="1 2">
    <name type="scientific">Paraburkholderia phytofirmans OLGA172</name>
    <dbReference type="NCBI Taxonomy" id="1417228"/>
    <lineage>
        <taxon>Bacteria</taxon>
        <taxon>Pseudomonadati</taxon>
        <taxon>Pseudomonadota</taxon>
        <taxon>Betaproteobacteria</taxon>
        <taxon>Burkholderiales</taxon>
        <taxon>Burkholderiaceae</taxon>
        <taxon>Paraburkholderia</taxon>
    </lineage>
</organism>
<dbReference type="STRING" id="1804984.AYM40_16825"/>
<gene>
    <name evidence="1" type="ORF">AYM40_16825</name>
</gene>
<dbReference type="KEGG" id="buz:AYM40_16825"/>
<proteinExistence type="predicted"/>
<reference evidence="1 2" key="1">
    <citation type="journal article" date="2016" name="Gene">
        <title>PacBio SMRT assembly of a complex multi-replicon genome reveals chlorocatechol degradative operon in a region of genome plasticity.</title>
        <authorList>
            <person name="Ricker N."/>
            <person name="Shen S.Y."/>
            <person name="Goordial J."/>
            <person name="Jin S."/>
            <person name="Fulthorpe R.R."/>
        </authorList>
    </citation>
    <scope>NUCLEOTIDE SEQUENCE [LARGE SCALE GENOMIC DNA]</scope>
    <source>
        <strain evidence="1 2">OLGA172</strain>
    </source>
</reference>
<sequence>MLRNNILIEEKKLATEVNEKLLSAHYSIVNALRLAEERGSKREIQAFRAGAANAAGHLYGFLLRPLWQARPELALEGLDMSPPPTKKAKR</sequence>
<keyword evidence="2" id="KW-1185">Reference proteome</keyword>
<dbReference type="AlphaFoldDB" id="A0A161HYS6"/>
<evidence type="ECO:0000313" key="1">
    <source>
        <dbReference type="EMBL" id="ANB73837.1"/>
    </source>
</evidence>
<evidence type="ECO:0000313" key="2">
    <source>
        <dbReference type="Proteomes" id="UP000076852"/>
    </source>
</evidence>
<name>A0A161HYS6_9BURK</name>
<dbReference type="Proteomes" id="UP000076852">
    <property type="component" value="Chromosome 1"/>
</dbReference>
<dbReference type="EMBL" id="CP014578">
    <property type="protein sequence ID" value="ANB73837.1"/>
    <property type="molecule type" value="Genomic_DNA"/>
</dbReference>
<accession>A0A161HYS6</accession>
<protein>
    <submittedName>
        <fullName evidence="1">Uncharacterized protein</fullName>
    </submittedName>
</protein>